<comment type="caution">
    <text evidence="3">The sequence shown here is derived from an EMBL/GenBank/DDBJ whole genome shotgun (WGS) entry which is preliminary data.</text>
</comment>
<dbReference type="PANTHER" id="PTHR42760">
    <property type="entry name" value="SHORT-CHAIN DEHYDROGENASES/REDUCTASES FAMILY MEMBER"/>
    <property type="match status" value="1"/>
</dbReference>
<evidence type="ECO:0000256" key="1">
    <source>
        <dbReference type="ARBA" id="ARBA00006484"/>
    </source>
</evidence>
<dbReference type="EMBL" id="JAUSVR010000006">
    <property type="protein sequence ID" value="MDQ0511383.1"/>
    <property type="molecule type" value="Genomic_DNA"/>
</dbReference>
<dbReference type="SUPFAM" id="SSF51735">
    <property type="entry name" value="NAD(P)-binding Rossmann-fold domains"/>
    <property type="match status" value="1"/>
</dbReference>
<dbReference type="InterPro" id="IPR002347">
    <property type="entry name" value="SDR_fam"/>
</dbReference>
<dbReference type="NCBIfam" id="NF005559">
    <property type="entry name" value="PRK07231.1"/>
    <property type="match status" value="1"/>
</dbReference>
<dbReference type="PRINTS" id="PR00081">
    <property type="entry name" value="GDHRDH"/>
</dbReference>
<sequence length="256" mass="26444">MRAHPLFDLTGRKALVTGASRGIGRQIATALASAGADVAVTARAVSSLAQTVEDIAAQGRRAVPLALDVTDVARCHTGIAEAAQALGGLDILVNNAGMEEVRPSLEVDEALWDRILDTNLKGAFFCAQAAAGVMKAAGGGAIINLCSLTSEVGIPTAVPYGSSKSGLLGMTRALAAEWADLGIRVNAIAPGYFRTAMTDVFYADEAWQASMRAKIPMRRFGELGDLSGIAIFLASEASAYMTGQCLPVDGGFLASI</sequence>
<dbReference type="PRINTS" id="PR00080">
    <property type="entry name" value="SDRFAMILY"/>
</dbReference>
<protein>
    <submittedName>
        <fullName evidence="3">NAD(P)-dependent dehydrogenase (Short-subunit alcohol dehydrogenase family)</fullName>
    </submittedName>
</protein>
<dbReference type="RefSeq" id="WP_306890067.1">
    <property type="nucleotide sequence ID" value="NZ_JAUSVR010000006.1"/>
</dbReference>
<comment type="similarity">
    <text evidence="1">Belongs to the short-chain dehydrogenases/reductases (SDR) family.</text>
</comment>
<keyword evidence="2" id="KW-0560">Oxidoreductase</keyword>
<accession>A0ABU0LRT3</accession>
<dbReference type="PROSITE" id="PS00061">
    <property type="entry name" value="ADH_SHORT"/>
    <property type="match status" value="1"/>
</dbReference>
<evidence type="ECO:0000256" key="2">
    <source>
        <dbReference type="ARBA" id="ARBA00023002"/>
    </source>
</evidence>
<keyword evidence="4" id="KW-1185">Reference proteome</keyword>
<evidence type="ECO:0000313" key="4">
    <source>
        <dbReference type="Proteomes" id="UP001235094"/>
    </source>
</evidence>
<name>A0ABU0LRT3_9HYPH</name>
<organism evidence="3 4">
    <name type="scientific">Ancylobacter amanitiformis</name>
    <dbReference type="NCBI Taxonomy" id="217069"/>
    <lineage>
        <taxon>Bacteria</taxon>
        <taxon>Pseudomonadati</taxon>
        <taxon>Pseudomonadota</taxon>
        <taxon>Alphaproteobacteria</taxon>
        <taxon>Hyphomicrobiales</taxon>
        <taxon>Xanthobacteraceae</taxon>
        <taxon>Ancylobacter</taxon>
    </lineage>
</organism>
<gene>
    <name evidence="3" type="ORF">QOZ99_002280</name>
</gene>
<proteinExistence type="inferred from homology"/>
<dbReference type="InterPro" id="IPR020904">
    <property type="entry name" value="Sc_DH/Rdtase_CS"/>
</dbReference>
<dbReference type="Proteomes" id="UP001235094">
    <property type="component" value="Unassembled WGS sequence"/>
</dbReference>
<dbReference type="PANTHER" id="PTHR42760:SF133">
    <property type="entry name" value="3-OXOACYL-[ACYL-CARRIER-PROTEIN] REDUCTASE"/>
    <property type="match status" value="1"/>
</dbReference>
<reference evidence="3 4" key="1">
    <citation type="submission" date="2023-07" db="EMBL/GenBank/DDBJ databases">
        <title>Genomic Encyclopedia of Type Strains, Phase IV (KMG-IV): sequencing the most valuable type-strain genomes for metagenomic binning, comparative biology and taxonomic classification.</title>
        <authorList>
            <person name="Goeker M."/>
        </authorList>
    </citation>
    <scope>NUCLEOTIDE SEQUENCE [LARGE SCALE GENOMIC DNA]</scope>
    <source>
        <strain evidence="3 4">DSM 15561</strain>
    </source>
</reference>
<dbReference type="Pfam" id="PF13561">
    <property type="entry name" value="adh_short_C2"/>
    <property type="match status" value="1"/>
</dbReference>
<dbReference type="Gene3D" id="3.40.50.720">
    <property type="entry name" value="NAD(P)-binding Rossmann-like Domain"/>
    <property type="match status" value="1"/>
</dbReference>
<evidence type="ECO:0000313" key="3">
    <source>
        <dbReference type="EMBL" id="MDQ0511383.1"/>
    </source>
</evidence>
<dbReference type="InterPro" id="IPR036291">
    <property type="entry name" value="NAD(P)-bd_dom_sf"/>
</dbReference>